<evidence type="ECO:0000259" key="1">
    <source>
        <dbReference type="Pfam" id="PF13460"/>
    </source>
</evidence>
<dbReference type="SUPFAM" id="SSF51735">
    <property type="entry name" value="NAD(P)-binding Rossmann-fold domains"/>
    <property type="match status" value="1"/>
</dbReference>
<dbReference type="Proteomes" id="UP000031186">
    <property type="component" value="Unassembled WGS sequence"/>
</dbReference>
<dbReference type="AlphaFoldDB" id="A0A0B4F3S7"/>
<dbReference type="InterPro" id="IPR016040">
    <property type="entry name" value="NAD(P)-bd_dom"/>
</dbReference>
<organism evidence="2 3">
    <name type="scientific">Metarhizium anisopliae (strain ARSEF 549)</name>
    <dbReference type="NCBI Taxonomy" id="3151832"/>
    <lineage>
        <taxon>Eukaryota</taxon>
        <taxon>Fungi</taxon>
        <taxon>Dikarya</taxon>
        <taxon>Ascomycota</taxon>
        <taxon>Pezizomycotina</taxon>
        <taxon>Sordariomycetes</taxon>
        <taxon>Hypocreomycetidae</taxon>
        <taxon>Hypocreales</taxon>
        <taxon>Clavicipitaceae</taxon>
        <taxon>Metarhizium</taxon>
    </lineage>
</organism>
<keyword evidence="3" id="KW-1185">Reference proteome</keyword>
<evidence type="ECO:0000313" key="2">
    <source>
        <dbReference type="EMBL" id="KID68800.1"/>
    </source>
</evidence>
<accession>A0A0B4F3S7</accession>
<dbReference type="PANTHER" id="PTHR43162">
    <property type="match status" value="1"/>
</dbReference>
<comment type="caution">
    <text evidence="2">The sequence shown here is derived from an EMBL/GenBank/DDBJ whole genome shotgun (WGS) entry which is preliminary data.</text>
</comment>
<proteinExistence type="predicted"/>
<name>A0A0B4F3S7_METAF</name>
<dbReference type="HOGENOM" id="CLU_007383_10_5_1"/>
<gene>
    <name evidence="2" type="ORF">MAN_03656</name>
</gene>
<evidence type="ECO:0000313" key="3">
    <source>
        <dbReference type="Proteomes" id="UP000031186"/>
    </source>
</evidence>
<dbReference type="InterPro" id="IPR036291">
    <property type="entry name" value="NAD(P)-bd_dom_sf"/>
</dbReference>
<dbReference type="PANTHER" id="PTHR43162:SF1">
    <property type="entry name" value="PRESTALK A DIFFERENTIATION PROTEIN A"/>
    <property type="match status" value="1"/>
</dbReference>
<dbReference type="Gene3D" id="3.90.25.10">
    <property type="entry name" value="UDP-galactose 4-epimerase, domain 1"/>
    <property type="match status" value="1"/>
</dbReference>
<dbReference type="Pfam" id="PF13460">
    <property type="entry name" value="NAD_binding_10"/>
    <property type="match status" value="1"/>
</dbReference>
<reference evidence="2 3" key="1">
    <citation type="journal article" date="2014" name="Proc. Natl. Acad. Sci. U.S.A.">
        <title>Trajectory and genomic determinants of fungal-pathogen speciation and host adaptation.</title>
        <authorList>
            <person name="Hu X."/>
            <person name="Xiao G."/>
            <person name="Zheng P."/>
            <person name="Shang Y."/>
            <person name="Su Y."/>
            <person name="Zhang X."/>
            <person name="Liu X."/>
            <person name="Zhan S."/>
            <person name="St Leger R.J."/>
            <person name="Wang C."/>
        </authorList>
    </citation>
    <scope>NUCLEOTIDE SEQUENCE [LARGE SCALE GENOMIC DNA]</scope>
    <source>
        <strain evidence="2 3">ARSEF 549</strain>
    </source>
</reference>
<sequence length="303" mass="32621">MLITVAPASTKTGRAVIRSLLTSRDAGVEIQAIYRDAAKAPAEFTSLPNFTAITGDIADESSLHFHGSDAVVAITPPVFDSGDIVAMAKERSENVKSAIEKSTTVNKVVLLSSIGAQYSSGVGEIKTNNTAERVFATTNVPEIIFIRCAYFMENWTVALDTLRGPEPFFFSTVTPLEWKIPMVAVGDVGAVIAAQALKRESSPRRPYVFELHGPRMYSPLDVQVAFSDALRTRVAVRPVARGDLDGFYKQVFPEDVVPEWVEMATSFLPGGVIKPGDVEEGTGVVNGKTKLGDAVKNAVESLL</sequence>
<dbReference type="EMBL" id="AZNF01000003">
    <property type="protein sequence ID" value="KID68800.1"/>
    <property type="molecule type" value="Genomic_DNA"/>
</dbReference>
<feature type="domain" description="NAD(P)-binding" evidence="1">
    <location>
        <begin position="8"/>
        <end position="120"/>
    </location>
</feature>
<feature type="non-terminal residue" evidence="2">
    <location>
        <position position="1"/>
    </location>
</feature>
<dbReference type="VEuPathDB" id="FungiDB:MAN_03656"/>
<dbReference type="OrthoDB" id="419598at2759"/>
<dbReference type="InterPro" id="IPR051604">
    <property type="entry name" value="Ergot_Alk_Oxidoreductase"/>
</dbReference>
<dbReference type="Gene3D" id="3.40.50.720">
    <property type="entry name" value="NAD(P)-binding Rossmann-like Domain"/>
    <property type="match status" value="1"/>
</dbReference>
<protein>
    <submittedName>
        <fullName evidence="2">NAD-dependent epimerase/dehydratase</fullName>
    </submittedName>
</protein>